<evidence type="ECO:0000313" key="2">
    <source>
        <dbReference type="EMBL" id="WIY04038.1"/>
    </source>
</evidence>
<sequence length="337" mass="33713">MLRSRLAALATVAVAATSVALVAATPAAAAGCTYVAEPLALPVGVTSALVSATDGNTTFAGRSITGGRQQLIVWRDGVPEKLPQQSGSLDLTGINAAGDVVGGRSSEAGTGSPLWYHAGAFQPASVFGDESPALYGINAAGDIAGLITRDGARKVAVWRTGHQADPPVVLPAPDGFFPTIPQIGDDGSVAVFGLVGSAGYGYVWAPDGTRRALTPPLGGTVSRVAGIRGHRIVGSALGYGAVEWDLSGALLATPGTPTTEGFAVTSAGTVLMSDRQPGEQATVPVVAAPGTDWQYLPAPAGSTRANAGSITEGGVVGGTYVDAATGKTLPVQWKCTP</sequence>
<dbReference type="PROSITE" id="PS51318">
    <property type="entry name" value="TAT"/>
    <property type="match status" value="1"/>
</dbReference>
<dbReference type="KEGG" id="amog:QRX60_09365"/>
<protein>
    <submittedName>
        <fullName evidence="2">Uncharacterized protein</fullName>
    </submittedName>
</protein>
<accession>A0A9Y2NLP8</accession>
<keyword evidence="3" id="KW-1185">Reference proteome</keyword>
<dbReference type="InterPro" id="IPR006311">
    <property type="entry name" value="TAT_signal"/>
</dbReference>
<dbReference type="Proteomes" id="UP001239397">
    <property type="component" value="Chromosome"/>
</dbReference>
<evidence type="ECO:0000313" key="3">
    <source>
        <dbReference type="Proteomes" id="UP001239397"/>
    </source>
</evidence>
<feature type="signal peptide" evidence="1">
    <location>
        <begin position="1"/>
        <end position="29"/>
    </location>
</feature>
<dbReference type="AlphaFoldDB" id="A0A9Y2NLP8"/>
<reference evidence="2 3" key="1">
    <citation type="submission" date="2023-06" db="EMBL/GenBank/DDBJ databases">
        <authorList>
            <person name="Oyuntsetseg B."/>
            <person name="Kim S.B."/>
        </authorList>
    </citation>
    <scope>NUCLEOTIDE SEQUENCE [LARGE SCALE GENOMIC DNA]</scope>
    <source>
        <strain evidence="2 3">4-36</strain>
    </source>
</reference>
<proteinExistence type="predicted"/>
<organism evidence="2 3">
    <name type="scientific">Amycolatopsis mongoliensis</name>
    <dbReference type="NCBI Taxonomy" id="715475"/>
    <lineage>
        <taxon>Bacteria</taxon>
        <taxon>Bacillati</taxon>
        <taxon>Actinomycetota</taxon>
        <taxon>Actinomycetes</taxon>
        <taxon>Pseudonocardiales</taxon>
        <taxon>Pseudonocardiaceae</taxon>
        <taxon>Amycolatopsis</taxon>
    </lineage>
</organism>
<feature type="chain" id="PRO_5040845807" evidence="1">
    <location>
        <begin position="30"/>
        <end position="337"/>
    </location>
</feature>
<gene>
    <name evidence="2" type="ORF">QRX60_09365</name>
</gene>
<keyword evidence="1" id="KW-0732">Signal</keyword>
<dbReference type="RefSeq" id="WP_286000378.1">
    <property type="nucleotide sequence ID" value="NZ_CP127295.1"/>
</dbReference>
<name>A0A9Y2NLP8_9PSEU</name>
<evidence type="ECO:0000256" key="1">
    <source>
        <dbReference type="SAM" id="SignalP"/>
    </source>
</evidence>
<dbReference type="PROSITE" id="PS51257">
    <property type="entry name" value="PROKAR_LIPOPROTEIN"/>
    <property type="match status" value="1"/>
</dbReference>
<dbReference type="EMBL" id="CP127295">
    <property type="protein sequence ID" value="WIY04038.1"/>
    <property type="molecule type" value="Genomic_DNA"/>
</dbReference>